<dbReference type="PROSITE" id="PS50222">
    <property type="entry name" value="EF_HAND_2"/>
    <property type="match status" value="3"/>
</dbReference>
<dbReference type="Gene3D" id="1.10.238.10">
    <property type="entry name" value="EF-hand"/>
    <property type="match status" value="2"/>
</dbReference>
<dbReference type="CDD" id="cd00051">
    <property type="entry name" value="EFh"/>
    <property type="match status" value="1"/>
</dbReference>
<organism evidence="2 3">
    <name type="scientific">Anaeromicropila populeti</name>
    <dbReference type="NCBI Taxonomy" id="37658"/>
    <lineage>
        <taxon>Bacteria</taxon>
        <taxon>Bacillati</taxon>
        <taxon>Bacillota</taxon>
        <taxon>Clostridia</taxon>
        <taxon>Lachnospirales</taxon>
        <taxon>Lachnospiraceae</taxon>
        <taxon>Anaeromicropila</taxon>
    </lineage>
</organism>
<dbReference type="InterPro" id="IPR002048">
    <property type="entry name" value="EF_hand_dom"/>
</dbReference>
<evidence type="ECO:0000259" key="1">
    <source>
        <dbReference type="PROSITE" id="PS50222"/>
    </source>
</evidence>
<dbReference type="InterPro" id="IPR018247">
    <property type="entry name" value="EF_Hand_1_Ca_BS"/>
</dbReference>
<dbReference type="OrthoDB" id="5470953at2"/>
<proteinExistence type="predicted"/>
<keyword evidence="3" id="KW-1185">Reference proteome</keyword>
<feature type="domain" description="EF-hand" evidence="1">
    <location>
        <begin position="35"/>
        <end position="61"/>
    </location>
</feature>
<name>A0A1I6KMM3_9FIRM</name>
<feature type="domain" description="EF-hand" evidence="1">
    <location>
        <begin position="93"/>
        <end position="119"/>
    </location>
</feature>
<feature type="domain" description="EF-hand" evidence="1">
    <location>
        <begin position="64"/>
        <end position="90"/>
    </location>
</feature>
<gene>
    <name evidence="2" type="ORF">SAMN05661086_02518</name>
</gene>
<dbReference type="SMART" id="SM00054">
    <property type="entry name" value="EFh"/>
    <property type="match status" value="4"/>
</dbReference>
<reference evidence="2 3" key="1">
    <citation type="submission" date="2016-10" db="EMBL/GenBank/DDBJ databases">
        <authorList>
            <person name="de Groot N.N."/>
        </authorList>
    </citation>
    <scope>NUCLEOTIDE SEQUENCE [LARGE SCALE GENOMIC DNA]</scope>
    <source>
        <strain evidence="2 3">743A</strain>
    </source>
</reference>
<dbReference type="RefSeq" id="WP_092561304.1">
    <property type="nucleotide sequence ID" value="NZ_FOYZ01000009.1"/>
</dbReference>
<dbReference type="Pfam" id="PF13202">
    <property type="entry name" value="EF-hand_5"/>
    <property type="match status" value="3"/>
</dbReference>
<dbReference type="InterPro" id="IPR011992">
    <property type="entry name" value="EF-hand-dom_pair"/>
</dbReference>
<evidence type="ECO:0000313" key="3">
    <source>
        <dbReference type="Proteomes" id="UP000199659"/>
    </source>
</evidence>
<dbReference type="EMBL" id="FOYZ01000009">
    <property type="protein sequence ID" value="SFR92120.1"/>
    <property type="molecule type" value="Genomic_DNA"/>
</dbReference>
<dbReference type="AlphaFoldDB" id="A0A1I6KMM3"/>
<dbReference type="GO" id="GO:0005509">
    <property type="term" value="F:calcium ion binding"/>
    <property type="evidence" value="ECO:0007669"/>
    <property type="project" value="InterPro"/>
</dbReference>
<accession>A0A1I6KMM3</accession>
<dbReference type="PROSITE" id="PS00018">
    <property type="entry name" value="EF_HAND_1"/>
    <property type="match status" value="2"/>
</dbReference>
<evidence type="ECO:0000313" key="2">
    <source>
        <dbReference type="EMBL" id="SFR92120.1"/>
    </source>
</evidence>
<dbReference type="Proteomes" id="UP000199659">
    <property type="component" value="Unassembled WGS sequence"/>
</dbReference>
<dbReference type="SUPFAM" id="SSF47473">
    <property type="entry name" value="EF-hand"/>
    <property type="match status" value="1"/>
</dbReference>
<protein>
    <submittedName>
        <fullName evidence="2">Ca2+-binding protein, EF-hand superfamily</fullName>
    </submittedName>
</protein>
<sequence length="165" mass="17773">MFDSFFKFAGANGDTFKSFDEFMNTVSNLPTNFDFNALDTNGDGVISLSEFMNATSNLPISTDFTSFDANGDGYLSVDECNHLFSSMPLNFNFNAADKDHDGFLSMDEFMNAKASLTQEFAVGYEINPSINHADTISFTGGASCLSSSHISSVTNACVNGGYVVS</sequence>
<dbReference type="STRING" id="37658.SAMN05661086_02518"/>